<feature type="compositionally biased region" description="Polar residues" evidence="1">
    <location>
        <begin position="1"/>
        <end position="27"/>
    </location>
</feature>
<accession>A0A5J4U110</accession>
<name>A0A5J4U110_9EUKA</name>
<sequence>GKVQLYTNEEGNSTQVDEQPEETNSPKIQEMLKKAESTEDSHQSEKESVSGSEKQDDAI</sequence>
<evidence type="ECO:0000313" key="2">
    <source>
        <dbReference type="EMBL" id="KAA6363682.1"/>
    </source>
</evidence>
<reference evidence="2 3" key="1">
    <citation type="submission" date="2019-03" db="EMBL/GenBank/DDBJ databases">
        <title>Single cell metagenomics reveals metabolic interactions within the superorganism composed of flagellate Streblomastix strix and complex community of Bacteroidetes bacteria on its surface.</title>
        <authorList>
            <person name="Treitli S.C."/>
            <person name="Kolisko M."/>
            <person name="Husnik F."/>
            <person name="Keeling P."/>
            <person name="Hampl V."/>
        </authorList>
    </citation>
    <scope>NUCLEOTIDE SEQUENCE [LARGE SCALE GENOMIC DNA]</scope>
    <source>
        <strain evidence="2">ST1C</strain>
    </source>
</reference>
<evidence type="ECO:0000313" key="3">
    <source>
        <dbReference type="Proteomes" id="UP000324800"/>
    </source>
</evidence>
<feature type="non-terminal residue" evidence="2">
    <location>
        <position position="1"/>
    </location>
</feature>
<proteinExistence type="predicted"/>
<dbReference type="EMBL" id="SNRW01022603">
    <property type="protein sequence ID" value="KAA6363682.1"/>
    <property type="molecule type" value="Genomic_DNA"/>
</dbReference>
<organism evidence="2 3">
    <name type="scientific">Streblomastix strix</name>
    <dbReference type="NCBI Taxonomy" id="222440"/>
    <lineage>
        <taxon>Eukaryota</taxon>
        <taxon>Metamonada</taxon>
        <taxon>Preaxostyla</taxon>
        <taxon>Oxymonadida</taxon>
        <taxon>Streblomastigidae</taxon>
        <taxon>Streblomastix</taxon>
    </lineage>
</organism>
<dbReference type="Proteomes" id="UP000324800">
    <property type="component" value="Unassembled WGS sequence"/>
</dbReference>
<feature type="region of interest" description="Disordered" evidence="1">
    <location>
        <begin position="1"/>
        <end position="59"/>
    </location>
</feature>
<gene>
    <name evidence="2" type="ORF">EZS28_040790</name>
</gene>
<protein>
    <submittedName>
        <fullName evidence="2">Uncharacterized protein</fullName>
    </submittedName>
</protein>
<comment type="caution">
    <text evidence="2">The sequence shown here is derived from an EMBL/GenBank/DDBJ whole genome shotgun (WGS) entry which is preliminary data.</text>
</comment>
<evidence type="ECO:0000256" key="1">
    <source>
        <dbReference type="SAM" id="MobiDB-lite"/>
    </source>
</evidence>
<feature type="compositionally biased region" description="Basic and acidic residues" evidence="1">
    <location>
        <begin position="30"/>
        <end position="59"/>
    </location>
</feature>
<dbReference type="AlphaFoldDB" id="A0A5J4U110"/>